<dbReference type="EMBL" id="FWZT01000009">
    <property type="protein sequence ID" value="SMF31047.1"/>
    <property type="molecule type" value="Genomic_DNA"/>
</dbReference>
<evidence type="ECO:0000313" key="2">
    <source>
        <dbReference type="Proteomes" id="UP000192907"/>
    </source>
</evidence>
<dbReference type="STRING" id="1513793.SAMN06296036_109212"/>
<evidence type="ECO:0000313" key="1">
    <source>
        <dbReference type="EMBL" id="SMF31047.1"/>
    </source>
</evidence>
<keyword evidence="2" id="KW-1185">Reference proteome</keyword>
<reference evidence="2" key="1">
    <citation type="submission" date="2017-04" db="EMBL/GenBank/DDBJ databases">
        <authorList>
            <person name="Varghese N."/>
            <person name="Submissions S."/>
        </authorList>
    </citation>
    <scope>NUCLEOTIDE SEQUENCE [LARGE SCALE GENOMIC DNA]</scope>
    <source>
        <strain evidence="2">RKEM611</strain>
    </source>
</reference>
<accession>A0A1Y6C183</accession>
<dbReference type="AlphaFoldDB" id="A0A1Y6C183"/>
<organism evidence="1 2">
    <name type="scientific">Pseudobacteriovorax antillogorgiicola</name>
    <dbReference type="NCBI Taxonomy" id="1513793"/>
    <lineage>
        <taxon>Bacteria</taxon>
        <taxon>Pseudomonadati</taxon>
        <taxon>Bdellovibrionota</taxon>
        <taxon>Oligoflexia</taxon>
        <taxon>Oligoflexales</taxon>
        <taxon>Pseudobacteriovoracaceae</taxon>
        <taxon>Pseudobacteriovorax</taxon>
    </lineage>
</organism>
<dbReference type="Proteomes" id="UP000192907">
    <property type="component" value="Unassembled WGS sequence"/>
</dbReference>
<dbReference type="OrthoDB" id="5290041at2"/>
<dbReference type="RefSeq" id="WP_132319136.1">
    <property type="nucleotide sequence ID" value="NZ_FWZT01000009.1"/>
</dbReference>
<proteinExistence type="predicted"/>
<sequence length="76" mass="8321">MELALVSCYYLEDFQKGPATGLIQIVSQSLVLIGSANISRYTRSNIEVQGLELWLSGVGRPTGNARTERVIGTLKH</sequence>
<name>A0A1Y6C183_9BACT</name>
<protein>
    <submittedName>
        <fullName evidence="1">Uncharacterized protein</fullName>
    </submittedName>
</protein>
<feature type="non-terminal residue" evidence="1">
    <location>
        <position position="76"/>
    </location>
</feature>
<gene>
    <name evidence="1" type="ORF">SAMN06296036_109212</name>
</gene>